<accession>A0A7Y9RY71</accession>
<feature type="compositionally biased region" description="Basic and acidic residues" evidence="1">
    <location>
        <begin position="12"/>
        <end position="23"/>
    </location>
</feature>
<organism evidence="2 3">
    <name type="scientific">Nocardioides perillae</name>
    <dbReference type="NCBI Taxonomy" id="1119534"/>
    <lineage>
        <taxon>Bacteria</taxon>
        <taxon>Bacillati</taxon>
        <taxon>Actinomycetota</taxon>
        <taxon>Actinomycetes</taxon>
        <taxon>Propionibacteriales</taxon>
        <taxon>Nocardioidaceae</taxon>
        <taxon>Nocardioides</taxon>
    </lineage>
</organism>
<dbReference type="Proteomes" id="UP000544110">
    <property type="component" value="Unassembled WGS sequence"/>
</dbReference>
<name>A0A7Y9RY71_9ACTN</name>
<reference evidence="2 3" key="1">
    <citation type="submission" date="2020-07" db="EMBL/GenBank/DDBJ databases">
        <title>Sequencing the genomes of 1000 actinobacteria strains.</title>
        <authorList>
            <person name="Klenk H.-P."/>
        </authorList>
    </citation>
    <scope>NUCLEOTIDE SEQUENCE [LARGE SCALE GENOMIC DNA]</scope>
    <source>
        <strain evidence="2 3">DSM 24552</strain>
    </source>
</reference>
<keyword evidence="3" id="KW-1185">Reference proteome</keyword>
<evidence type="ECO:0000313" key="3">
    <source>
        <dbReference type="Proteomes" id="UP000544110"/>
    </source>
</evidence>
<proteinExistence type="predicted"/>
<feature type="region of interest" description="Disordered" evidence="1">
    <location>
        <begin position="1"/>
        <end position="49"/>
    </location>
</feature>
<dbReference type="AlphaFoldDB" id="A0A7Y9RY71"/>
<protein>
    <submittedName>
        <fullName evidence="2">Uncharacterized protein</fullName>
    </submittedName>
</protein>
<sequence length="49" mass="4997">MTQTPQDLPDFEPDHDQDAEPASRPDGGAASDGGQEEQAGDQDAGPASS</sequence>
<evidence type="ECO:0000256" key="1">
    <source>
        <dbReference type="SAM" id="MobiDB-lite"/>
    </source>
</evidence>
<comment type="caution">
    <text evidence="2">The sequence shown here is derived from an EMBL/GenBank/DDBJ whole genome shotgun (WGS) entry which is preliminary data.</text>
</comment>
<dbReference type="EMBL" id="JACCAC010000001">
    <property type="protein sequence ID" value="NYG56913.1"/>
    <property type="molecule type" value="Genomic_DNA"/>
</dbReference>
<evidence type="ECO:0000313" key="2">
    <source>
        <dbReference type="EMBL" id="NYG56913.1"/>
    </source>
</evidence>
<dbReference type="RefSeq" id="WP_179519092.1">
    <property type="nucleotide sequence ID" value="NZ_JACCAC010000001.1"/>
</dbReference>
<gene>
    <name evidence="2" type="ORF">BJ989_003217</name>
</gene>